<comment type="caution">
    <text evidence="3">The sequence shown here is derived from an EMBL/GenBank/DDBJ whole genome shotgun (WGS) entry which is preliminary data.</text>
</comment>
<evidence type="ECO:0000313" key="3">
    <source>
        <dbReference type="EMBL" id="GGU55853.1"/>
    </source>
</evidence>
<gene>
    <name evidence="3" type="ORF">GCM10010227_06510</name>
    <name evidence="2" type="ORF">Sgou_37680</name>
</gene>
<feature type="region of interest" description="Disordered" evidence="1">
    <location>
        <begin position="70"/>
        <end position="92"/>
    </location>
</feature>
<feature type="region of interest" description="Disordered" evidence="1">
    <location>
        <begin position="107"/>
        <end position="126"/>
    </location>
</feature>
<dbReference type="EMBL" id="BMSC01000001">
    <property type="protein sequence ID" value="GGU55853.1"/>
    <property type="molecule type" value="Genomic_DNA"/>
</dbReference>
<evidence type="ECO:0000313" key="5">
    <source>
        <dbReference type="Proteomes" id="UP000660975"/>
    </source>
</evidence>
<sequence>MSQPRAGALRVARGHLPDHLAERRVRLRRGDRVPRVAAAGHAAVVPPDARPGTGGCPARCRTRAGCADGVRGAAPVPRRTEPCRGFPRPLSARPGEFVRAVRRYASERPGRVGRRRISPSATRRAR</sequence>
<protein>
    <submittedName>
        <fullName evidence="3">Uncharacterized protein</fullName>
    </submittedName>
</protein>
<dbReference type="Proteomes" id="UP000660975">
    <property type="component" value="Unassembled WGS sequence"/>
</dbReference>
<dbReference type="Proteomes" id="UP000480804">
    <property type="component" value="Unassembled WGS sequence"/>
</dbReference>
<organism evidence="3 5">
    <name type="scientific">Streptomyces gougerotii</name>
    <dbReference type="NCBI Taxonomy" id="53448"/>
    <lineage>
        <taxon>Bacteria</taxon>
        <taxon>Bacillati</taxon>
        <taxon>Actinomycetota</taxon>
        <taxon>Actinomycetes</taxon>
        <taxon>Kitasatosporales</taxon>
        <taxon>Streptomycetaceae</taxon>
        <taxon>Streptomyces</taxon>
        <taxon>Streptomyces diastaticus group</taxon>
    </lineage>
</organism>
<evidence type="ECO:0000313" key="4">
    <source>
        <dbReference type="Proteomes" id="UP000480804"/>
    </source>
</evidence>
<keyword evidence="4" id="KW-1185">Reference proteome</keyword>
<name>A0A8H9HG03_9ACTN</name>
<evidence type="ECO:0000256" key="1">
    <source>
        <dbReference type="SAM" id="MobiDB-lite"/>
    </source>
</evidence>
<evidence type="ECO:0000313" key="2">
    <source>
        <dbReference type="EMBL" id="GFH79098.1"/>
    </source>
</evidence>
<accession>A0A8H9HG03</accession>
<reference evidence="3" key="3">
    <citation type="submission" date="2020-09" db="EMBL/GenBank/DDBJ databases">
        <authorList>
            <person name="Sun Q."/>
            <person name="Ohkuma M."/>
        </authorList>
    </citation>
    <scope>NUCLEOTIDE SEQUENCE</scope>
    <source>
        <strain evidence="3">JCM 4136</strain>
    </source>
</reference>
<reference evidence="3" key="1">
    <citation type="journal article" date="2014" name="Int. J. Syst. Evol. Microbiol.">
        <title>Complete genome sequence of Corynebacterium casei LMG S-19264T (=DSM 44701T), isolated from a smear-ripened cheese.</title>
        <authorList>
            <consortium name="US DOE Joint Genome Institute (JGI-PGF)"/>
            <person name="Walter F."/>
            <person name="Albersmeier A."/>
            <person name="Kalinowski J."/>
            <person name="Ruckert C."/>
        </authorList>
    </citation>
    <scope>NUCLEOTIDE SEQUENCE</scope>
    <source>
        <strain evidence="3">JCM 4136</strain>
    </source>
</reference>
<dbReference type="AlphaFoldDB" id="A0A8H9HG03"/>
<dbReference type="EMBL" id="BLLO01000020">
    <property type="protein sequence ID" value="GFH79098.1"/>
    <property type="molecule type" value="Genomic_DNA"/>
</dbReference>
<proteinExistence type="predicted"/>
<feature type="compositionally biased region" description="Basic residues" evidence="1">
    <location>
        <begin position="111"/>
        <end position="126"/>
    </location>
</feature>
<reference evidence="2 4" key="2">
    <citation type="submission" date="2020-02" db="EMBL/GenBank/DDBJ databases">
        <title>Whole genome shotgun sequence of Streptomyces gougerotii NBRC 13043.</title>
        <authorList>
            <person name="Ichikawa N."/>
            <person name="Komaki H."/>
            <person name="Tamura T."/>
        </authorList>
    </citation>
    <scope>NUCLEOTIDE SEQUENCE [LARGE SCALE GENOMIC DNA]</scope>
    <source>
        <strain evidence="2 4">NBRC 13043</strain>
    </source>
</reference>